<evidence type="ECO:0000256" key="2">
    <source>
        <dbReference type="ARBA" id="ARBA00005199"/>
    </source>
</evidence>
<dbReference type="InterPro" id="IPR012768">
    <property type="entry name" value="Trehalose_TreZ"/>
</dbReference>
<comment type="caution">
    <text evidence="19">The sequence shown here is derived from an EMBL/GenBank/DDBJ whole genome shotgun (WGS) entry which is preliminary data.</text>
</comment>
<comment type="pathway">
    <text evidence="2 14">Glycan biosynthesis; trehalose biosynthesis.</text>
</comment>
<reference evidence="19 20" key="1">
    <citation type="submission" date="2019-02" db="EMBL/GenBank/DDBJ databases">
        <title>Deep-cultivation of Planctomycetes and their phenomic and genomic characterization uncovers novel biology.</title>
        <authorList>
            <person name="Wiegand S."/>
            <person name="Jogler M."/>
            <person name="Boedeker C."/>
            <person name="Pinto D."/>
            <person name="Vollmers J."/>
            <person name="Rivas-Marin E."/>
            <person name="Kohn T."/>
            <person name="Peeters S.H."/>
            <person name="Heuer A."/>
            <person name="Rast P."/>
            <person name="Oberbeckmann S."/>
            <person name="Bunk B."/>
            <person name="Jeske O."/>
            <person name="Meyerdierks A."/>
            <person name="Storesund J.E."/>
            <person name="Kallscheuer N."/>
            <person name="Luecker S."/>
            <person name="Lage O.M."/>
            <person name="Pohl T."/>
            <person name="Merkel B.J."/>
            <person name="Hornburger P."/>
            <person name="Mueller R.-W."/>
            <person name="Bruemmer F."/>
            <person name="Labrenz M."/>
            <person name="Spormann A.M."/>
            <person name="Op Den Camp H."/>
            <person name="Overmann J."/>
            <person name="Amann R."/>
            <person name="Jetten M.S.M."/>
            <person name="Mascher T."/>
            <person name="Medema M.H."/>
            <person name="Devos D.P."/>
            <person name="Kaster A.-K."/>
            <person name="Ovreas L."/>
            <person name="Rohde M."/>
            <person name="Galperin M.Y."/>
            <person name="Jogler C."/>
        </authorList>
    </citation>
    <scope>NUCLEOTIDE SEQUENCE [LARGE SCALE GENOMIC DNA]</scope>
    <source>
        <strain evidence="19 20">Pla52o</strain>
    </source>
</reference>
<name>A0A5C6C7M8_9BACT</name>
<feature type="site" description="Transition state stabilizer" evidence="17">
    <location>
        <position position="412"/>
    </location>
</feature>
<dbReference type="GO" id="GO:0005992">
    <property type="term" value="P:trehalose biosynthetic process"/>
    <property type="evidence" value="ECO:0007669"/>
    <property type="project" value="UniProtKB-UniRule"/>
</dbReference>
<feature type="binding site" evidence="16">
    <location>
        <begin position="411"/>
        <end position="416"/>
    </location>
    <ligand>
        <name>substrate</name>
    </ligand>
</feature>
<feature type="binding site" evidence="16">
    <location>
        <begin position="345"/>
        <end position="349"/>
    </location>
    <ligand>
        <name>substrate</name>
    </ligand>
</feature>
<dbReference type="EMBL" id="SJPT01000008">
    <property type="protein sequence ID" value="TWU20653.1"/>
    <property type="molecule type" value="Genomic_DNA"/>
</dbReference>
<dbReference type="PIRSF" id="PIRSF006337">
    <property type="entry name" value="Trehalose_TreZ"/>
    <property type="match status" value="1"/>
</dbReference>
<dbReference type="InterPro" id="IPR014756">
    <property type="entry name" value="Ig_E-set"/>
</dbReference>
<evidence type="ECO:0000256" key="17">
    <source>
        <dbReference type="PIRSR" id="PIRSR006337-3"/>
    </source>
</evidence>
<protein>
    <recommendedName>
        <fullName evidence="5 13">Malto-oligosyltrehalose trehalohydrolase</fullName>
        <shortName evidence="14">MTHase</shortName>
        <ecNumber evidence="4 13">3.2.1.141</ecNumber>
    </recommendedName>
    <alternativeName>
        <fullName evidence="11 14">4-alpha-D-((1-&gt;4)-alpha-D-glucano)trehalose trehalohydrolase</fullName>
    </alternativeName>
    <alternativeName>
        <fullName evidence="10 14">Maltooligosyl trehalose trehalohydrolase</fullName>
    </alternativeName>
</protein>
<accession>A0A5C6C7M8</accession>
<evidence type="ECO:0000313" key="20">
    <source>
        <dbReference type="Proteomes" id="UP000316304"/>
    </source>
</evidence>
<evidence type="ECO:0000256" key="4">
    <source>
        <dbReference type="ARBA" id="ARBA00012268"/>
    </source>
</evidence>
<feature type="active site" description="Proton donor" evidence="15">
    <location>
        <position position="320"/>
    </location>
</feature>
<dbReference type="CDD" id="cd02853">
    <property type="entry name" value="E_set_MTHase_like_N"/>
    <property type="match status" value="1"/>
</dbReference>
<proteinExistence type="inferred from homology"/>
<dbReference type="SMART" id="SM00642">
    <property type="entry name" value="Aamy"/>
    <property type="match status" value="1"/>
</dbReference>
<gene>
    <name evidence="19" type="primary">treZ</name>
    <name evidence="19" type="ORF">Pla52o_45320</name>
</gene>
<dbReference type="EC" id="3.2.1.141" evidence="4 13"/>
<dbReference type="NCBIfam" id="TIGR02402">
    <property type="entry name" value="trehalose_TreZ"/>
    <property type="match status" value="1"/>
</dbReference>
<dbReference type="Pfam" id="PF00128">
    <property type="entry name" value="Alpha-amylase"/>
    <property type="match status" value="1"/>
</dbReference>
<evidence type="ECO:0000256" key="1">
    <source>
        <dbReference type="ARBA" id="ARBA00004496"/>
    </source>
</evidence>
<dbReference type="InterPro" id="IPR006047">
    <property type="entry name" value="GH13_cat_dom"/>
</dbReference>
<dbReference type="SUPFAM" id="SSF51445">
    <property type="entry name" value="(Trans)glycosidases"/>
    <property type="match status" value="1"/>
</dbReference>
<evidence type="ECO:0000256" key="7">
    <source>
        <dbReference type="ARBA" id="ARBA00022801"/>
    </source>
</evidence>
<evidence type="ECO:0000256" key="9">
    <source>
        <dbReference type="ARBA" id="ARBA00023295"/>
    </source>
</evidence>
<evidence type="ECO:0000256" key="15">
    <source>
        <dbReference type="PIRSR" id="PIRSR006337-1"/>
    </source>
</evidence>
<dbReference type="Gene3D" id="1.10.10.760">
    <property type="entry name" value="E-set domains of sugar-utilizing enzymes"/>
    <property type="match status" value="1"/>
</dbReference>
<evidence type="ECO:0000259" key="18">
    <source>
        <dbReference type="SMART" id="SM00642"/>
    </source>
</evidence>
<evidence type="ECO:0000256" key="6">
    <source>
        <dbReference type="ARBA" id="ARBA00022490"/>
    </source>
</evidence>
<comment type="similarity">
    <text evidence="3 14">Belongs to the glycosyl hydrolase 13 family.</text>
</comment>
<dbReference type="CDD" id="cd11325">
    <property type="entry name" value="AmyAc_GTHase"/>
    <property type="match status" value="1"/>
</dbReference>
<keyword evidence="6" id="KW-0963">Cytoplasm</keyword>
<evidence type="ECO:0000256" key="8">
    <source>
        <dbReference type="ARBA" id="ARBA00023277"/>
    </source>
</evidence>
<keyword evidence="7 14" id="KW-0378">Hydrolase</keyword>
<dbReference type="OrthoDB" id="226102at2"/>
<keyword evidence="9 14" id="KW-0326">Glycosidase</keyword>
<evidence type="ECO:0000256" key="14">
    <source>
        <dbReference type="PIRNR" id="PIRNR006337"/>
    </source>
</evidence>
<sequence length="617" mass="69139">MVTMKRSLSSQFDSSTLNSANVAPHQSLGAMLVGKDQTRFVVWAPERDQVEVELVGQDRNVTLHKNADGYHRGVVHDCGPSQRYFYRCDGGPPRPDPVSRYQPLGVHGPSEVVDSAFDWTDSQWQSVERDDLILYEMHVGAFTPSGTFLSAIERLDELVELGVTAIELMPLADAAGRWNWGYDGVNWFAPNHNYGTPAELKQFVNAAHRKGLGVIVDVVYNHLGPEGNYLGEFAPYFSAKHGTPWGDAPSFDDPKWGSEVRRYVIANAIYWLDEFHIDGLRVDAIHCTRDDTDPHIVAEMSAAVRRWSEAANRNALLIAESNVHDPDMNRPHAEGGIGFDAQWCDDFLHSVFAVVRPGEQLSNRIYRSGTDLAQSLSKGFVFEGTMRKERSRKTPETRTETHGLVYSIQNHDFIGNHPLAKRLDQLTSPAAQKSAAALLCLTPAIPMLFMGEEFASTRPFLFFVDFTDAELQQAVVEGRRLEYPQHDWSEGLLPTEEAAFRSSKLESREDGNLSMWHWYQSLIKLRKQWRATGLLSDANIETHYDSESSLHVIRYQHGSETATVYSRLTSDETGAAPITIEPIGNLLLDSLPESSVEQVTVNQLLPNQAKIFHSSKS</sequence>
<keyword evidence="20" id="KW-1185">Reference proteome</keyword>
<feature type="binding site" evidence="16">
    <location>
        <begin position="281"/>
        <end position="286"/>
    </location>
    <ligand>
        <name>substrate</name>
    </ligand>
</feature>
<feature type="domain" description="Glycosyl hydrolase family 13 catalytic" evidence="18">
    <location>
        <begin position="136"/>
        <end position="479"/>
    </location>
</feature>
<dbReference type="SUPFAM" id="SSF81296">
    <property type="entry name" value="E set domains"/>
    <property type="match status" value="1"/>
</dbReference>
<evidence type="ECO:0000256" key="12">
    <source>
        <dbReference type="ARBA" id="ARBA00034013"/>
    </source>
</evidence>
<evidence type="ECO:0000313" key="19">
    <source>
        <dbReference type="EMBL" id="TWU20653.1"/>
    </source>
</evidence>
<dbReference type="UniPathway" id="UPA00299"/>
<feature type="active site" description="Nucleophile" evidence="15">
    <location>
        <position position="283"/>
    </location>
</feature>
<evidence type="ECO:0000256" key="10">
    <source>
        <dbReference type="ARBA" id="ARBA00032057"/>
    </source>
</evidence>
<dbReference type="AlphaFoldDB" id="A0A5C6C7M8"/>
<dbReference type="PANTHER" id="PTHR43651">
    <property type="entry name" value="1,4-ALPHA-GLUCAN-BRANCHING ENZYME"/>
    <property type="match status" value="1"/>
</dbReference>
<dbReference type="Gene3D" id="3.20.20.80">
    <property type="entry name" value="Glycosidases"/>
    <property type="match status" value="1"/>
</dbReference>
<comment type="subcellular location">
    <subcellularLocation>
        <location evidence="1 15">Cytoplasm</location>
    </subcellularLocation>
</comment>
<dbReference type="Proteomes" id="UP000316304">
    <property type="component" value="Unassembled WGS sequence"/>
</dbReference>
<evidence type="ECO:0000256" key="5">
    <source>
        <dbReference type="ARBA" id="ARBA00015938"/>
    </source>
</evidence>
<dbReference type="InterPro" id="IPR044901">
    <property type="entry name" value="Trehalose_TreZ_E-set_sf"/>
</dbReference>
<evidence type="ECO:0000256" key="11">
    <source>
        <dbReference type="ARBA" id="ARBA00033284"/>
    </source>
</evidence>
<dbReference type="GO" id="GO:0005737">
    <property type="term" value="C:cytoplasm"/>
    <property type="evidence" value="ECO:0007669"/>
    <property type="project" value="UniProtKB-SubCell"/>
</dbReference>
<evidence type="ECO:0000256" key="16">
    <source>
        <dbReference type="PIRSR" id="PIRSR006337-2"/>
    </source>
</evidence>
<evidence type="ECO:0000256" key="13">
    <source>
        <dbReference type="NCBIfam" id="TIGR02402"/>
    </source>
</evidence>
<evidence type="ECO:0000256" key="3">
    <source>
        <dbReference type="ARBA" id="ARBA00008061"/>
    </source>
</evidence>
<dbReference type="GO" id="GO:0033942">
    <property type="term" value="F:4-alpha-D-(1-&gt;4)-alpha-D-glucanotrehalose trehalohydrolase activity"/>
    <property type="evidence" value="ECO:0007669"/>
    <property type="project" value="UniProtKB-EC"/>
</dbReference>
<dbReference type="InterPro" id="IPR013783">
    <property type="entry name" value="Ig-like_fold"/>
</dbReference>
<dbReference type="PANTHER" id="PTHR43651:SF11">
    <property type="entry name" value="MALTO-OLIGOSYLTREHALOSE TREHALOHYDROLASE"/>
    <property type="match status" value="1"/>
</dbReference>
<dbReference type="InterPro" id="IPR017853">
    <property type="entry name" value="GH"/>
</dbReference>
<organism evidence="19 20">
    <name type="scientific">Novipirellula galeiformis</name>
    <dbReference type="NCBI Taxonomy" id="2528004"/>
    <lineage>
        <taxon>Bacteria</taxon>
        <taxon>Pseudomonadati</taxon>
        <taxon>Planctomycetota</taxon>
        <taxon>Planctomycetia</taxon>
        <taxon>Pirellulales</taxon>
        <taxon>Pirellulaceae</taxon>
        <taxon>Novipirellula</taxon>
    </lineage>
</organism>
<comment type="catalytic activity">
    <reaction evidence="12 14">
        <text>hydrolysis of (1-&gt;4)-alpha-D-glucosidic linkage in 4-alpha-D-[(1-&gt;4)-alpha-D-glucanosyl]n trehalose to yield trehalose and (1-&gt;4)-alpha-D-glucan.</text>
        <dbReference type="EC" id="3.2.1.141"/>
    </reaction>
</comment>
<keyword evidence="8" id="KW-0119">Carbohydrate metabolism</keyword>
<dbReference type="Gene3D" id="2.60.40.10">
    <property type="entry name" value="Immunoglobulins"/>
    <property type="match status" value="1"/>
</dbReference>